<name>A0AA39H7J2_9BILA</name>
<accession>A0AA39H7J2</accession>
<evidence type="ECO:0000313" key="4">
    <source>
        <dbReference type="Proteomes" id="UP001175271"/>
    </source>
</evidence>
<proteinExistence type="predicted"/>
<dbReference type="Proteomes" id="UP001175271">
    <property type="component" value="Unassembled WGS sequence"/>
</dbReference>
<reference evidence="3" key="1">
    <citation type="submission" date="2023-06" db="EMBL/GenBank/DDBJ databases">
        <title>Genomic analysis of the entomopathogenic nematode Steinernema hermaphroditum.</title>
        <authorList>
            <person name="Schwarz E.M."/>
            <person name="Heppert J.K."/>
            <person name="Baniya A."/>
            <person name="Schwartz H.T."/>
            <person name="Tan C.-H."/>
            <person name="Antoshechkin I."/>
            <person name="Sternberg P.W."/>
            <person name="Goodrich-Blair H."/>
            <person name="Dillman A.R."/>
        </authorList>
    </citation>
    <scope>NUCLEOTIDE SEQUENCE</scope>
    <source>
        <strain evidence="3">PS9179</strain>
        <tissue evidence="3">Whole animal</tissue>
    </source>
</reference>
<dbReference type="SUPFAM" id="SSF56219">
    <property type="entry name" value="DNase I-like"/>
    <property type="match status" value="1"/>
</dbReference>
<dbReference type="AlphaFoldDB" id="A0AA39H7J2"/>
<evidence type="ECO:0000256" key="1">
    <source>
        <dbReference type="SAM" id="MobiDB-lite"/>
    </source>
</evidence>
<feature type="region of interest" description="Disordered" evidence="1">
    <location>
        <begin position="716"/>
        <end position="754"/>
    </location>
</feature>
<gene>
    <name evidence="3" type="ORF">QR680_003407</name>
</gene>
<keyword evidence="4" id="KW-1185">Reference proteome</keyword>
<organism evidence="3 4">
    <name type="scientific">Steinernema hermaphroditum</name>
    <dbReference type="NCBI Taxonomy" id="289476"/>
    <lineage>
        <taxon>Eukaryota</taxon>
        <taxon>Metazoa</taxon>
        <taxon>Ecdysozoa</taxon>
        <taxon>Nematoda</taxon>
        <taxon>Chromadorea</taxon>
        <taxon>Rhabditida</taxon>
        <taxon>Tylenchina</taxon>
        <taxon>Panagrolaimomorpha</taxon>
        <taxon>Strongyloidoidea</taxon>
        <taxon>Steinernematidae</taxon>
        <taxon>Steinernema</taxon>
    </lineage>
</organism>
<feature type="region of interest" description="Disordered" evidence="1">
    <location>
        <begin position="122"/>
        <end position="141"/>
    </location>
</feature>
<evidence type="ECO:0000259" key="2">
    <source>
        <dbReference type="Pfam" id="PF10551"/>
    </source>
</evidence>
<feature type="compositionally biased region" description="Acidic residues" evidence="1">
    <location>
        <begin position="726"/>
        <end position="754"/>
    </location>
</feature>
<protein>
    <recommendedName>
        <fullName evidence="2">MULE transposase domain-containing protein</fullName>
    </recommendedName>
</protein>
<sequence length="754" mass="86646">MFQPNEAGRLAIGTLNVRRPSSADRLVELQHELQGIKIDVLALTELRWRGTGWLDLSDSEFRFYYAGPDNSHGVSVIGFLVSHRAQQFVEAFRPLLSRISMLDLKFGRQLLRLYAVYAPPTTSASRETEDDPHNGSHNTCSNHRLVRATIQKPIREAIRHEEKKPKERHRLNRDLYFSLLSFNTAPPVSSSSRSSSKMNEVVVWGVSQKQARKALLHSALHPGSTFEFRKHRENTDGTITMRCTSCDRANVQRRKFGEERLQRAHHKITSFEEGARWLTDPELNHSCIDSEDIDITTEKALGRQIYLAEQDQLIRMKFPSKRTAKKTYQNSSRKAYPTATVSAENPRAIPERFKNAIYSLPPMLGEGHNPWLLFNEEHAMRPKLLIFADVNGLYNLWNSGCIIMDGNFKFAPPGFQQIYSFVSVYDELPHRSEGIHSGFALMQKKTVDEYIRVFRTLREEMARRFGDRTSPFRFRIDCEKPALDALRTVFPSAETRLCKFHVSQAIRKKAVKKGLTDLLRANSDISKLIKGICGSVHLPIGLQTSYIRFKLNEIEEDEAYAQNPNVMSFLQYIRSYWMPLVPHINQFDIEGPATTNHAEGYHRRFQELFPARHPLLNAALFHLQHLAMESSAESLQIHSGARQIYKRRPHDIRKSQLAHQAMLSLRAYLADSPDDYSSQFVDRFCRYQSYLCLPKRRLILVNAVIQEFHNFVEDQDIQESHGTESDASDATEELGDQSTDEMANDSGFESEENM</sequence>
<evidence type="ECO:0000313" key="3">
    <source>
        <dbReference type="EMBL" id="KAK0400214.1"/>
    </source>
</evidence>
<dbReference type="Pfam" id="PF10551">
    <property type="entry name" value="MULE"/>
    <property type="match status" value="1"/>
</dbReference>
<feature type="domain" description="MULE transposase" evidence="2">
    <location>
        <begin position="429"/>
        <end position="504"/>
    </location>
</feature>
<comment type="caution">
    <text evidence="3">The sequence shown here is derived from an EMBL/GenBank/DDBJ whole genome shotgun (WGS) entry which is preliminary data.</text>
</comment>
<dbReference type="EMBL" id="JAUCMV010000005">
    <property type="protein sequence ID" value="KAK0400214.1"/>
    <property type="molecule type" value="Genomic_DNA"/>
</dbReference>
<dbReference type="InterPro" id="IPR036691">
    <property type="entry name" value="Endo/exonu/phosph_ase_sf"/>
</dbReference>
<dbReference type="InterPro" id="IPR018289">
    <property type="entry name" value="MULE_transposase_dom"/>
</dbReference>
<dbReference type="Gene3D" id="3.60.10.10">
    <property type="entry name" value="Endonuclease/exonuclease/phosphatase"/>
    <property type="match status" value="1"/>
</dbReference>